<dbReference type="RefSeq" id="WP_068667965.1">
    <property type="nucleotide sequence ID" value="NZ_LYPB01000081.1"/>
</dbReference>
<keyword evidence="7 8" id="KW-0472">Membrane</keyword>
<dbReference type="InterPro" id="IPR037294">
    <property type="entry name" value="ABC_BtuC-like"/>
</dbReference>
<feature type="transmembrane region" description="Helical" evidence="8">
    <location>
        <begin position="164"/>
        <end position="184"/>
    </location>
</feature>
<feature type="transmembrane region" description="Helical" evidence="8">
    <location>
        <begin position="133"/>
        <end position="152"/>
    </location>
</feature>
<comment type="similarity">
    <text evidence="2">Belongs to the binding-protein-dependent transport system permease family. FecCD subfamily.</text>
</comment>
<evidence type="ECO:0000313" key="10">
    <source>
        <dbReference type="Proteomes" id="UP000078454"/>
    </source>
</evidence>
<dbReference type="STRING" id="1850517.A8708_03660"/>
<evidence type="ECO:0000313" key="9">
    <source>
        <dbReference type="EMBL" id="OAS15689.1"/>
    </source>
</evidence>
<evidence type="ECO:0000256" key="5">
    <source>
        <dbReference type="ARBA" id="ARBA00022692"/>
    </source>
</evidence>
<sequence>MKGHVPVRWRQGRISFLVEKKALKISLLLLVVCVVIAIVSTGMGEMYISSIDVVKSVIGIGADDHAMVVRKLRLPRIIISMLVGAALAAAGAIMQGIIRNPLASPDMMGVTGGASVAAVTFLTYFNGMISIRWLPVSAMLGAAVVSIILYVLAWKKGVTPIRLILVGIGMSSLMSAGTTMMIVFSPKNDPGTAYLWLTGSVYAANWENVMTVLPWTVILIPLAFLLARHVNIGQLGDDVAASAGSAVEVNRLVLLLISVALAGAAVSVAGAIGFIGLIAPHMARKWVGSSFDSLLPVSALLGGAVVMLADLAGRTFFLPLDVPVGVFTAAVGAPFFIYLLYTKRNSR</sequence>
<evidence type="ECO:0000256" key="7">
    <source>
        <dbReference type="ARBA" id="ARBA00023136"/>
    </source>
</evidence>
<dbReference type="CDD" id="cd06550">
    <property type="entry name" value="TM_ABC_iron-siderophores_like"/>
    <property type="match status" value="1"/>
</dbReference>
<keyword evidence="5 8" id="KW-0812">Transmembrane</keyword>
<keyword evidence="10" id="KW-1185">Reference proteome</keyword>
<evidence type="ECO:0000256" key="4">
    <source>
        <dbReference type="ARBA" id="ARBA00022475"/>
    </source>
</evidence>
<dbReference type="SUPFAM" id="SSF81345">
    <property type="entry name" value="ABC transporter involved in vitamin B12 uptake, BtuC"/>
    <property type="match status" value="1"/>
</dbReference>
<protein>
    <submittedName>
        <fullName evidence="9">Iron ABC transporter permease</fullName>
    </submittedName>
</protein>
<dbReference type="Gene3D" id="1.10.3470.10">
    <property type="entry name" value="ABC transporter involved in vitamin B12 uptake, BtuC"/>
    <property type="match status" value="1"/>
</dbReference>
<comment type="caution">
    <text evidence="9">The sequence shown here is derived from an EMBL/GenBank/DDBJ whole genome shotgun (WGS) entry which is preliminary data.</text>
</comment>
<dbReference type="InterPro" id="IPR000522">
    <property type="entry name" value="ABC_transptr_permease_BtuC"/>
</dbReference>
<dbReference type="PANTHER" id="PTHR30472:SF24">
    <property type="entry name" value="FERRIC ENTEROBACTIN TRANSPORT SYSTEM PERMEASE PROTEIN FEPG"/>
    <property type="match status" value="1"/>
</dbReference>
<evidence type="ECO:0000256" key="2">
    <source>
        <dbReference type="ARBA" id="ARBA00007935"/>
    </source>
</evidence>
<feature type="transmembrane region" description="Helical" evidence="8">
    <location>
        <begin position="324"/>
        <end position="341"/>
    </location>
</feature>
<accession>A0A198A2J6</accession>
<feature type="transmembrane region" description="Helical" evidence="8">
    <location>
        <begin position="291"/>
        <end position="312"/>
    </location>
</feature>
<dbReference type="OrthoDB" id="9811721at2"/>
<feature type="transmembrane region" description="Helical" evidence="8">
    <location>
        <begin position="21"/>
        <end position="40"/>
    </location>
</feature>
<dbReference type="PANTHER" id="PTHR30472">
    <property type="entry name" value="FERRIC ENTEROBACTIN TRANSPORT SYSTEM PERMEASE PROTEIN"/>
    <property type="match status" value="1"/>
</dbReference>
<dbReference type="GO" id="GO:0005886">
    <property type="term" value="C:plasma membrane"/>
    <property type="evidence" value="ECO:0007669"/>
    <property type="project" value="UniProtKB-SubCell"/>
</dbReference>
<reference evidence="9 10" key="1">
    <citation type="submission" date="2016-05" db="EMBL/GenBank/DDBJ databases">
        <title>Paenibacillus sp. 1ZS3-15 nov., isolated from the rhizosphere soil.</title>
        <authorList>
            <person name="Zhang X.X."/>
            <person name="Zhang J."/>
        </authorList>
    </citation>
    <scope>NUCLEOTIDE SEQUENCE [LARGE SCALE GENOMIC DNA]</scope>
    <source>
        <strain evidence="9 10">1ZS3-15</strain>
    </source>
</reference>
<feature type="transmembrane region" description="Helical" evidence="8">
    <location>
        <begin position="252"/>
        <end position="279"/>
    </location>
</feature>
<keyword evidence="4" id="KW-1003">Cell membrane</keyword>
<keyword evidence="3" id="KW-0813">Transport</keyword>
<evidence type="ECO:0000256" key="6">
    <source>
        <dbReference type="ARBA" id="ARBA00022989"/>
    </source>
</evidence>
<feature type="transmembrane region" description="Helical" evidence="8">
    <location>
        <begin position="77"/>
        <end position="98"/>
    </location>
</feature>
<keyword evidence="6 8" id="KW-1133">Transmembrane helix</keyword>
<comment type="subcellular location">
    <subcellularLocation>
        <location evidence="1">Cell membrane</location>
        <topology evidence="1">Multi-pass membrane protein</topology>
    </subcellularLocation>
</comment>
<evidence type="ECO:0000256" key="1">
    <source>
        <dbReference type="ARBA" id="ARBA00004651"/>
    </source>
</evidence>
<dbReference type="Pfam" id="PF01032">
    <property type="entry name" value="FecCD"/>
    <property type="match status" value="1"/>
</dbReference>
<name>A0A198A2J6_9BACL</name>
<feature type="transmembrane region" description="Helical" evidence="8">
    <location>
        <begin position="110"/>
        <end position="127"/>
    </location>
</feature>
<dbReference type="GO" id="GO:0022857">
    <property type="term" value="F:transmembrane transporter activity"/>
    <property type="evidence" value="ECO:0007669"/>
    <property type="project" value="InterPro"/>
</dbReference>
<dbReference type="GO" id="GO:0033214">
    <property type="term" value="P:siderophore-iron import into cell"/>
    <property type="evidence" value="ECO:0007669"/>
    <property type="project" value="TreeGrafter"/>
</dbReference>
<dbReference type="AlphaFoldDB" id="A0A198A2J6"/>
<gene>
    <name evidence="9" type="ORF">A8708_03660</name>
</gene>
<dbReference type="EMBL" id="LYPB01000081">
    <property type="protein sequence ID" value="OAS15689.1"/>
    <property type="molecule type" value="Genomic_DNA"/>
</dbReference>
<evidence type="ECO:0000256" key="8">
    <source>
        <dbReference type="SAM" id="Phobius"/>
    </source>
</evidence>
<proteinExistence type="inferred from homology"/>
<dbReference type="FunFam" id="1.10.3470.10:FF:000001">
    <property type="entry name" value="Vitamin B12 ABC transporter permease BtuC"/>
    <property type="match status" value="1"/>
</dbReference>
<evidence type="ECO:0000256" key="3">
    <source>
        <dbReference type="ARBA" id="ARBA00022448"/>
    </source>
</evidence>
<dbReference type="Proteomes" id="UP000078454">
    <property type="component" value="Unassembled WGS sequence"/>
</dbReference>
<organism evidence="9 10">
    <name type="scientific">Paenibacillus oryzisoli</name>
    <dbReference type="NCBI Taxonomy" id="1850517"/>
    <lineage>
        <taxon>Bacteria</taxon>
        <taxon>Bacillati</taxon>
        <taxon>Bacillota</taxon>
        <taxon>Bacilli</taxon>
        <taxon>Bacillales</taxon>
        <taxon>Paenibacillaceae</taxon>
        <taxon>Paenibacillus</taxon>
    </lineage>
</organism>